<dbReference type="AlphaFoldDB" id="A0A2I9CV65"/>
<evidence type="ECO:0000313" key="2">
    <source>
        <dbReference type="Proteomes" id="UP000236569"/>
    </source>
</evidence>
<gene>
    <name evidence="1" type="ORF">DAERI_060042</name>
</gene>
<organism evidence="1 2">
    <name type="scientific">Deinococcus aerius</name>
    <dbReference type="NCBI Taxonomy" id="200253"/>
    <lineage>
        <taxon>Bacteria</taxon>
        <taxon>Thermotogati</taxon>
        <taxon>Deinococcota</taxon>
        <taxon>Deinococci</taxon>
        <taxon>Deinococcales</taxon>
        <taxon>Deinococcaceae</taxon>
        <taxon>Deinococcus</taxon>
    </lineage>
</organism>
<reference evidence="2" key="1">
    <citation type="submission" date="2018-01" db="EMBL/GenBank/DDBJ databases">
        <title>Draft Genome Sequence of the Radioresistant Bacterium Deinococcus aerius TR0125, Isolated from the Higher Atmosphere above Japan.</title>
        <authorList>
            <person name="Satoh K."/>
            <person name="Arai H."/>
            <person name="Sanzen T."/>
            <person name="Kawaguchi Y."/>
            <person name="Hayashi H."/>
            <person name="Yokobori S."/>
            <person name="Yamagishi A."/>
            <person name="Oono Y."/>
            <person name="Narumi I."/>
        </authorList>
    </citation>
    <scope>NUCLEOTIDE SEQUENCE [LARGE SCALE GENOMIC DNA]</scope>
    <source>
        <strain evidence="2">TR0125</strain>
    </source>
</reference>
<evidence type="ECO:0000313" key="1">
    <source>
        <dbReference type="EMBL" id="GBF05782.1"/>
    </source>
</evidence>
<dbReference type="EMBL" id="BFAG01000006">
    <property type="protein sequence ID" value="GBF05782.1"/>
    <property type="molecule type" value="Genomic_DNA"/>
</dbReference>
<name>A0A2I9CV65_9DEIO</name>
<accession>A0A2I9CV65</accession>
<keyword evidence="2" id="KW-1185">Reference proteome</keyword>
<dbReference type="NCBIfam" id="NF038403">
    <property type="entry name" value="perm_prefix_1"/>
    <property type="match status" value="1"/>
</dbReference>
<proteinExistence type="predicted"/>
<comment type="caution">
    <text evidence="1">The sequence shown here is derived from an EMBL/GenBank/DDBJ whole genome shotgun (WGS) entry which is preliminary data.</text>
</comment>
<dbReference type="OrthoDB" id="56313at2"/>
<sequence length="405" mass="44143">MRETEAYLNRATLGLWGQKRRDARTELRGAVEDKVYRYRLLGLGEAEALRAALRDLGSPHAIARDLNRVHTLPQAVRAALLAGVATLLGVQALAQVPTVRAVPDPRIQTCTYDEAFLKQLPQKDADDLRRRLAQPGGRAALEAECRAHVSPTPANHLLLLSDLIAALRTGGVTVKTIADTRLELGFPGEKDAQSLDLGLDTQRVAGELYVDAATLIERLRTSLSVPIRLQGIDNPLLQIGPAHLQLGTTATPVRATDMYAFSLAVKLTDELKPMLRDPLQIAYVPEGQEAGPAQHYLEIAAPQNTLYAILNNEEILRKRAGASCCGSSLPYLLRVRTVKKGLLPAPLAEGAQTSFARLVSTPAQLFQATARKERAVLVYRLDPTDLRNLKLIPIPAAQLRIHTAP</sequence>
<protein>
    <submittedName>
        <fullName evidence="1">Uncharacterized protein</fullName>
    </submittedName>
</protein>
<dbReference type="RefSeq" id="WP_103129207.1">
    <property type="nucleotide sequence ID" value="NZ_BFAG01000006.1"/>
</dbReference>
<dbReference type="InterPro" id="IPR047928">
    <property type="entry name" value="Perm_prefix_1"/>
</dbReference>
<dbReference type="Proteomes" id="UP000236569">
    <property type="component" value="Unassembled WGS sequence"/>
</dbReference>